<dbReference type="PANTHER" id="PTHR45932:SF3">
    <property type="entry name" value="PATELLIN-4-LIKE"/>
    <property type="match status" value="1"/>
</dbReference>
<dbReference type="InterPro" id="IPR036865">
    <property type="entry name" value="CRAL-TRIO_dom_sf"/>
</dbReference>
<protein>
    <submittedName>
        <fullName evidence="7">Patellin-4</fullName>
    </submittedName>
</protein>
<proteinExistence type="inferred from homology"/>
<feature type="domain" description="CRAL-TRIO" evidence="5">
    <location>
        <begin position="220"/>
        <end position="377"/>
    </location>
</feature>
<keyword evidence="4" id="KW-0131">Cell cycle</keyword>
<evidence type="ECO:0000256" key="1">
    <source>
        <dbReference type="ARBA" id="ARBA00007155"/>
    </source>
</evidence>
<comment type="caution">
    <text evidence="7">The sequence shown here is derived from an EMBL/GenBank/DDBJ whole genome shotgun (WGS) entry which is preliminary data.</text>
</comment>
<dbReference type="InterPro" id="IPR056794">
    <property type="entry name" value="PATL1-6_C_GOLD"/>
</dbReference>
<dbReference type="OrthoDB" id="75724at2759"/>
<comment type="similarity">
    <text evidence="1">Belongs to the patellin family.</text>
</comment>
<evidence type="ECO:0000256" key="4">
    <source>
        <dbReference type="ARBA" id="ARBA00023306"/>
    </source>
</evidence>
<evidence type="ECO:0000259" key="6">
    <source>
        <dbReference type="PROSITE" id="PS50866"/>
    </source>
</evidence>
<sequence length="492" mass="56680">MSKRSGLFDEIIRILQKMASASESDDWFCPFMAEAETIEDVKSSSAILRSRSPEKEKALQEFRAIVEDAILSKQLLKPCAGVAIAMHEKRDRVRNKFRRTISMQFPKAMVSHRRGKTYTNIPICMTEKMSHVRRGSVDEGDGIEKSDSDEVSLWGVPLLPSKKHMGTDVVLLKFLEATELKPEASLELLKKKLSWRIEIGVDRIMKEEFGLPELDEVTRFQGFDRKGRPVLYNKCGGLGDRDLWEKMLEDGRMLRWRVKIMEKGIEKLRFCRNHVGSPVESILQIIDLKDVHSEKENKLLGSFIKLIVVLQQNYPKFIDTNILVNASVKHYTHHLFSSRTKDKFIFVRPSHVAEKLIKLIAPEELPVRYGGLRREIGDRECEFSDVENGRVSQTFVKGGGTQVISMNVDEPGLTVVWEATVIGSEVSYKEEFIPFDECLYRVLIRKEKKLEESVRNSFFINDPGRIVLTIQNNSIKKKMVFYRWKTKPTFSC</sequence>
<dbReference type="STRING" id="29655.A0A0K9P3I4"/>
<evidence type="ECO:0000256" key="2">
    <source>
        <dbReference type="ARBA" id="ARBA00022618"/>
    </source>
</evidence>
<evidence type="ECO:0000259" key="5">
    <source>
        <dbReference type="PROSITE" id="PS50191"/>
    </source>
</evidence>
<feature type="domain" description="GOLD" evidence="6">
    <location>
        <begin position="379"/>
        <end position="486"/>
    </location>
</feature>
<reference evidence="8" key="1">
    <citation type="journal article" date="2016" name="Nature">
        <title>The genome of the seagrass Zostera marina reveals angiosperm adaptation to the sea.</title>
        <authorList>
            <person name="Olsen J.L."/>
            <person name="Rouze P."/>
            <person name="Verhelst B."/>
            <person name="Lin Y.-C."/>
            <person name="Bayer T."/>
            <person name="Collen J."/>
            <person name="Dattolo E."/>
            <person name="De Paoli E."/>
            <person name="Dittami S."/>
            <person name="Maumus F."/>
            <person name="Michel G."/>
            <person name="Kersting A."/>
            <person name="Lauritano C."/>
            <person name="Lohaus R."/>
            <person name="Toepel M."/>
            <person name="Tonon T."/>
            <person name="Vanneste K."/>
            <person name="Amirebrahimi M."/>
            <person name="Brakel J."/>
            <person name="Bostroem C."/>
            <person name="Chovatia M."/>
            <person name="Grimwood J."/>
            <person name="Jenkins J.W."/>
            <person name="Jueterbock A."/>
            <person name="Mraz A."/>
            <person name="Stam W.T."/>
            <person name="Tice H."/>
            <person name="Bornberg-Bauer E."/>
            <person name="Green P.J."/>
            <person name="Pearson G.A."/>
            <person name="Procaccini G."/>
            <person name="Duarte C.M."/>
            <person name="Schmutz J."/>
            <person name="Reusch T.B.H."/>
            <person name="Van de Peer Y."/>
        </authorList>
    </citation>
    <scope>NUCLEOTIDE SEQUENCE [LARGE SCALE GENOMIC DNA]</scope>
    <source>
        <strain evidence="8">cv. Finnish</strain>
    </source>
</reference>
<dbReference type="Pfam" id="PF25099">
    <property type="entry name" value="GOLD_PATL1_C"/>
    <property type="match status" value="1"/>
</dbReference>
<evidence type="ECO:0000313" key="8">
    <source>
        <dbReference type="Proteomes" id="UP000036987"/>
    </source>
</evidence>
<dbReference type="AlphaFoldDB" id="A0A0K9P3I4"/>
<keyword evidence="8" id="KW-1185">Reference proteome</keyword>
<keyword evidence="3" id="KW-0446">Lipid-binding</keyword>
<dbReference type="SMART" id="SM00516">
    <property type="entry name" value="SEC14"/>
    <property type="match status" value="1"/>
</dbReference>
<dbReference type="Gene3D" id="3.40.525.10">
    <property type="entry name" value="CRAL-TRIO lipid binding domain"/>
    <property type="match status" value="1"/>
</dbReference>
<dbReference type="InterPro" id="IPR044834">
    <property type="entry name" value="PATL"/>
</dbReference>
<evidence type="ECO:0000256" key="3">
    <source>
        <dbReference type="ARBA" id="ARBA00023121"/>
    </source>
</evidence>
<dbReference type="Proteomes" id="UP000036987">
    <property type="component" value="Unassembled WGS sequence"/>
</dbReference>
<dbReference type="SUPFAM" id="SSF52087">
    <property type="entry name" value="CRAL/TRIO domain"/>
    <property type="match status" value="1"/>
</dbReference>
<organism evidence="7 8">
    <name type="scientific">Zostera marina</name>
    <name type="common">Eelgrass</name>
    <dbReference type="NCBI Taxonomy" id="29655"/>
    <lineage>
        <taxon>Eukaryota</taxon>
        <taxon>Viridiplantae</taxon>
        <taxon>Streptophyta</taxon>
        <taxon>Embryophyta</taxon>
        <taxon>Tracheophyta</taxon>
        <taxon>Spermatophyta</taxon>
        <taxon>Magnoliopsida</taxon>
        <taxon>Liliopsida</taxon>
        <taxon>Zosteraceae</taxon>
        <taxon>Zostera</taxon>
    </lineage>
</organism>
<dbReference type="InterPro" id="IPR001251">
    <property type="entry name" value="CRAL-TRIO_dom"/>
</dbReference>
<dbReference type="EMBL" id="LFYR01001320">
    <property type="protein sequence ID" value="KMZ62787.1"/>
    <property type="molecule type" value="Genomic_DNA"/>
</dbReference>
<accession>A0A0K9P3I4</accession>
<keyword evidence="2" id="KW-0132">Cell division</keyword>
<gene>
    <name evidence="7" type="ORF">ZOSMA_445G00070</name>
</gene>
<dbReference type="SUPFAM" id="SSF46938">
    <property type="entry name" value="CRAL/TRIO N-terminal domain"/>
    <property type="match status" value="1"/>
</dbReference>
<dbReference type="GO" id="GO:0008289">
    <property type="term" value="F:lipid binding"/>
    <property type="evidence" value="ECO:0007669"/>
    <property type="project" value="UniProtKB-KW"/>
</dbReference>
<dbReference type="InterPro" id="IPR009038">
    <property type="entry name" value="GOLD_dom"/>
</dbReference>
<dbReference type="PANTHER" id="PTHR45932">
    <property type="entry name" value="PATELLIN-1"/>
    <property type="match status" value="1"/>
</dbReference>
<dbReference type="OMA" id="ANAFEHI"/>
<name>A0A0K9P3I4_ZOSMR</name>
<dbReference type="PROSITE" id="PS50191">
    <property type="entry name" value="CRAL_TRIO"/>
    <property type="match status" value="1"/>
</dbReference>
<dbReference type="InterPro" id="IPR036273">
    <property type="entry name" value="CRAL/TRIO_N_dom_sf"/>
</dbReference>
<evidence type="ECO:0000313" key="7">
    <source>
        <dbReference type="EMBL" id="KMZ62787.1"/>
    </source>
</evidence>
<dbReference type="Pfam" id="PF00650">
    <property type="entry name" value="CRAL_TRIO"/>
    <property type="match status" value="1"/>
</dbReference>
<dbReference type="PROSITE" id="PS50866">
    <property type="entry name" value="GOLD"/>
    <property type="match status" value="1"/>
</dbReference>
<dbReference type="CDD" id="cd00170">
    <property type="entry name" value="SEC14"/>
    <property type="match status" value="1"/>
</dbReference>
<dbReference type="GO" id="GO:0051301">
    <property type="term" value="P:cell division"/>
    <property type="evidence" value="ECO:0007669"/>
    <property type="project" value="UniProtKB-KW"/>
</dbReference>